<feature type="compositionally biased region" description="Polar residues" evidence="1">
    <location>
        <begin position="610"/>
        <end position="633"/>
    </location>
</feature>
<dbReference type="InterPro" id="IPR035892">
    <property type="entry name" value="C2_domain_sf"/>
</dbReference>
<dbReference type="STRING" id="7168.A0A1Y9H281"/>
<feature type="region of interest" description="Disordered" evidence="1">
    <location>
        <begin position="897"/>
        <end position="933"/>
    </location>
</feature>
<feature type="compositionally biased region" description="Acidic residues" evidence="1">
    <location>
        <begin position="1292"/>
        <end position="1301"/>
    </location>
</feature>
<feature type="domain" description="C2" evidence="2">
    <location>
        <begin position="1041"/>
        <end position="1206"/>
    </location>
</feature>
<evidence type="ECO:0000256" key="1">
    <source>
        <dbReference type="SAM" id="MobiDB-lite"/>
    </source>
</evidence>
<dbReference type="PANTHER" id="PTHR21254:SF1">
    <property type="entry name" value="C2 DOMAIN-CONTAINING PROTEIN 3"/>
    <property type="match status" value="1"/>
</dbReference>
<feature type="region of interest" description="Disordered" evidence="1">
    <location>
        <begin position="1401"/>
        <end position="1493"/>
    </location>
</feature>
<feature type="compositionally biased region" description="Acidic residues" evidence="1">
    <location>
        <begin position="1309"/>
        <end position="1320"/>
    </location>
</feature>
<feature type="region of interest" description="Disordered" evidence="1">
    <location>
        <begin position="978"/>
        <end position="1036"/>
    </location>
</feature>
<dbReference type="GO" id="GO:0060271">
    <property type="term" value="P:cilium assembly"/>
    <property type="evidence" value="ECO:0007669"/>
    <property type="project" value="TreeGrafter"/>
</dbReference>
<evidence type="ECO:0000313" key="4">
    <source>
        <dbReference type="Proteomes" id="UP000075884"/>
    </source>
</evidence>
<dbReference type="PANTHER" id="PTHR21254">
    <property type="entry name" value="C2 DOMAIN-CONTAINING PROTEIN 3"/>
    <property type="match status" value="1"/>
</dbReference>
<dbReference type="InterPro" id="IPR057537">
    <property type="entry name" value="C2_C2CD3_N"/>
</dbReference>
<reference evidence="3" key="2">
    <citation type="submission" date="2020-05" db="UniProtKB">
        <authorList>
            <consortium name="EnsemblMetazoa"/>
        </authorList>
    </citation>
    <scope>IDENTIFICATION</scope>
    <source>
        <strain evidence="3">WRAIR2</strain>
    </source>
</reference>
<feature type="compositionally biased region" description="Low complexity" evidence="1">
    <location>
        <begin position="978"/>
        <end position="989"/>
    </location>
</feature>
<dbReference type="CDD" id="cd00030">
    <property type="entry name" value="C2"/>
    <property type="match status" value="1"/>
</dbReference>
<dbReference type="Proteomes" id="UP000075884">
    <property type="component" value="Unassembled WGS sequence"/>
</dbReference>
<feature type="region of interest" description="Disordered" evidence="1">
    <location>
        <begin position="608"/>
        <end position="663"/>
    </location>
</feature>
<dbReference type="PROSITE" id="PS50004">
    <property type="entry name" value="C2"/>
    <property type="match status" value="1"/>
</dbReference>
<protein>
    <recommendedName>
        <fullName evidence="2">C2 domain-containing protein</fullName>
    </recommendedName>
</protein>
<evidence type="ECO:0000313" key="3">
    <source>
        <dbReference type="EnsemblMetazoa" id="ADIR015761-PA"/>
    </source>
</evidence>
<dbReference type="GO" id="GO:0005814">
    <property type="term" value="C:centriole"/>
    <property type="evidence" value="ECO:0007669"/>
    <property type="project" value="TreeGrafter"/>
</dbReference>
<keyword evidence="4" id="KW-1185">Reference proteome</keyword>
<feature type="region of interest" description="Disordered" evidence="1">
    <location>
        <begin position="1"/>
        <end position="25"/>
    </location>
</feature>
<feature type="compositionally biased region" description="Basic and acidic residues" evidence="1">
    <location>
        <begin position="1476"/>
        <end position="1493"/>
    </location>
</feature>
<dbReference type="Gene3D" id="2.60.40.150">
    <property type="entry name" value="C2 domain"/>
    <property type="match status" value="1"/>
</dbReference>
<feature type="compositionally biased region" description="Polar residues" evidence="1">
    <location>
        <begin position="1458"/>
        <end position="1473"/>
    </location>
</feature>
<feature type="region of interest" description="Disordered" evidence="1">
    <location>
        <begin position="1292"/>
        <end position="1345"/>
    </location>
</feature>
<sequence length="1493" mass="161673">MFAAGVKGQSGIIRHPKVKPSSAPTTTTAVAATAAVAASSSSTTAGASEQNRVVQPKKCAGSLPPNVDGRARGRLTVGFGTFQDSTGPIHSSCTGIRWNSAKVFVNVDLQLVWWGQKGSAPFGTLNWTQGAKESESIDYEVRTSTDLFRRYLNSCEPIRLRLYSKRTESLIGTAKVQLPGRIKNFCQQSEEATTAAQACGEILSVRGFRLGELCLQFTLKFDAKELSVTEVPAKPTADRQQGKENRNMLCVEQIPLKIPCSGGGVSHGSRAALMVEGKPAPLHESSQRAQSAVGKKFHTLDHNSKRKVLDYLTGKPLVGDSDARPECSERSVLSEICSISPAESMLEALARYDAAPASNRQPYLQSVDCIRVLLEELRLTRAGQKEIQHRTRHQWHTPPTNPAFIVKMKLSRNPGTTLLKFHSASVAFDESEILFDSQPKTTRLVVPTVGSDEGLLFEFSIHLNVANGSIARARLFYLGSAIVTLRELLDGRLSCHKRCPVRLASDDILLGTLTLRMDLGSRGLHFGPELIDAVMPSGGNVTLESSSDDSASSDDVSPEPNFVSRLHCPRRPHTCEHQAAANRQRRHHALFPNPSWTCLTHTGCPADNHSPASNGQPREGSASANQQRSNTAGNGKEATKKDQNEPPGRTDPSGPSAMETETTAPAGQAKLLHGLLYLGQLRSLPASDHFLVCHPFWAEDATTLTSELCHESGDFNYLRTFPVLANGAFIERVRNQHMLVELWQKPPGEGEKLIGVTRLPLHQFYIAFRDAQLSEHLSHAKLPVISIDGWSGIGSPLAAEPCGQIYAVLAIGTESQIEHFKSTRNLHHTSGDAPRTLSSRGALPTPASSPSRRIYPRPEYKSIQSMSSGTKQQVQTSEVANMLSAFIENLAQRLPISSERSTAPSYDHSNTGAEQPMDGDAHHVGSPHSNANRPQLRKTADLLDNLQKALSQRPPATALDGMGSALGGLDMASLFGAATTPADQTPPAAGAGGTGPPHGSVTALPTPANGDDEAYPSGTSGSSSGNPCSLMAENGGSSIKEEPTVELSAAAPVDECKVFRVAIEIEQAVNLPKLTISKKYAKRHKSRNVPEALELEPSAYATFEGYNLKPGMPNTVKSHEGIVYTTHVLERNCAPGWQKRFEVQLPVDLMMNDEKRFILKVWRKAALSDAPKCRLLPAPMEDAVIGFCAIDLSVLLSGMPYILGWYNIMDFSGRCNGQIKVNVQPLENVQVYKTLDEQMNFQIPLSIDVDCGSIGLDVTANSNTSLSRALKRKFTELEEITERLKARLFDVTGDDATDPDDQFERDLNTEADEEDEDETSWPDQLGDMSNQKRNSQYPNGALTLTTNTSSYSMCATDRRVSEPAERSLTGCSNRTQPRLEDLLQTHDIDTLINPAILKNLIHPSTSDETPPLGEDDAGDAATDADMSDEANSSAASLPNDAAKDAMSGGSDKVRQIASALQRTTISDTMSPADTASAKRREAPEGEPMKDANN</sequence>
<organism evidence="3 4">
    <name type="scientific">Anopheles dirus</name>
    <dbReference type="NCBI Taxonomy" id="7168"/>
    <lineage>
        <taxon>Eukaryota</taxon>
        <taxon>Metazoa</taxon>
        <taxon>Ecdysozoa</taxon>
        <taxon>Arthropoda</taxon>
        <taxon>Hexapoda</taxon>
        <taxon>Insecta</taxon>
        <taxon>Pterygota</taxon>
        <taxon>Neoptera</taxon>
        <taxon>Endopterygota</taxon>
        <taxon>Diptera</taxon>
        <taxon>Nematocera</taxon>
        <taxon>Culicoidea</taxon>
        <taxon>Culicidae</taxon>
        <taxon>Anophelinae</taxon>
        <taxon>Anopheles</taxon>
    </lineage>
</organism>
<dbReference type="VEuPathDB" id="VectorBase:ADIR015761"/>
<dbReference type="InterPro" id="IPR000008">
    <property type="entry name" value="C2_dom"/>
</dbReference>
<feature type="region of interest" description="Disordered" evidence="1">
    <location>
        <begin position="41"/>
        <end position="66"/>
    </location>
</feature>
<feature type="compositionally biased region" description="Polar residues" evidence="1">
    <location>
        <begin position="898"/>
        <end position="913"/>
    </location>
</feature>
<dbReference type="Pfam" id="PF25339">
    <property type="entry name" value="C2_C2CD3_N"/>
    <property type="match status" value="1"/>
</dbReference>
<dbReference type="GO" id="GO:0034451">
    <property type="term" value="C:centriolar satellite"/>
    <property type="evidence" value="ECO:0007669"/>
    <property type="project" value="TreeGrafter"/>
</dbReference>
<dbReference type="GO" id="GO:0071539">
    <property type="term" value="P:protein localization to centrosome"/>
    <property type="evidence" value="ECO:0007669"/>
    <property type="project" value="TreeGrafter"/>
</dbReference>
<proteinExistence type="predicted"/>
<accession>A0A1Y9H281</accession>
<feature type="region of interest" description="Disordered" evidence="1">
    <location>
        <begin position="825"/>
        <end position="875"/>
    </location>
</feature>
<dbReference type="EnsemblMetazoa" id="ADIR015761-RA">
    <property type="protein sequence ID" value="ADIR015761-PA"/>
    <property type="gene ID" value="ADIR015761"/>
</dbReference>
<reference evidence="4" key="1">
    <citation type="submission" date="2013-03" db="EMBL/GenBank/DDBJ databases">
        <title>The Genome Sequence of Anopheles dirus WRAIR2.</title>
        <authorList>
            <consortium name="The Broad Institute Genomics Platform"/>
            <person name="Neafsey D.E."/>
            <person name="Walton C."/>
            <person name="Walker B."/>
            <person name="Young S.K."/>
            <person name="Zeng Q."/>
            <person name="Gargeya S."/>
            <person name="Fitzgerald M."/>
            <person name="Haas B."/>
            <person name="Abouelleil A."/>
            <person name="Allen A.W."/>
            <person name="Alvarado L."/>
            <person name="Arachchi H.M."/>
            <person name="Berlin A.M."/>
            <person name="Chapman S.B."/>
            <person name="Gainer-Dewar J."/>
            <person name="Goldberg J."/>
            <person name="Griggs A."/>
            <person name="Gujja S."/>
            <person name="Hansen M."/>
            <person name="Howarth C."/>
            <person name="Imamovic A."/>
            <person name="Ireland A."/>
            <person name="Larimer J."/>
            <person name="McCowan C."/>
            <person name="Murphy C."/>
            <person name="Pearson M."/>
            <person name="Poon T.W."/>
            <person name="Priest M."/>
            <person name="Roberts A."/>
            <person name="Saif S."/>
            <person name="Shea T."/>
            <person name="Sisk P."/>
            <person name="Sykes S."/>
            <person name="Wortman J."/>
            <person name="Nusbaum C."/>
            <person name="Birren B."/>
        </authorList>
    </citation>
    <scope>NUCLEOTIDE SEQUENCE [LARGE SCALE GENOMIC DNA]</scope>
    <source>
        <strain evidence="4">WRAIR2</strain>
    </source>
</reference>
<dbReference type="GO" id="GO:0061511">
    <property type="term" value="P:centriole elongation"/>
    <property type="evidence" value="ECO:0007669"/>
    <property type="project" value="TreeGrafter"/>
</dbReference>
<feature type="compositionally biased region" description="Polar residues" evidence="1">
    <location>
        <begin position="1327"/>
        <end position="1345"/>
    </location>
</feature>
<evidence type="ECO:0000259" key="2">
    <source>
        <dbReference type="PROSITE" id="PS50004"/>
    </source>
</evidence>
<name>A0A1Y9H281_9DIPT</name>
<feature type="compositionally biased region" description="Polar residues" evidence="1">
    <location>
        <begin position="862"/>
        <end position="875"/>
    </location>
</feature>
<dbReference type="SUPFAM" id="SSF49562">
    <property type="entry name" value="C2 domain (Calcium/lipid-binding domain, CaLB)"/>
    <property type="match status" value="1"/>
</dbReference>
<feature type="region of interest" description="Disordered" evidence="1">
    <location>
        <begin position="537"/>
        <end position="568"/>
    </location>
</feature>